<feature type="domain" description="ER-bound oxygenase mpaB/mpaB'/Rubber oxygenase catalytic" evidence="2">
    <location>
        <begin position="92"/>
        <end position="241"/>
    </location>
</feature>
<dbReference type="InterPro" id="IPR018713">
    <property type="entry name" value="MPAB/Lcp_cat_dom"/>
</dbReference>
<dbReference type="EMBL" id="JAAAID010000264">
    <property type="protein sequence ID" value="KAG0019728.1"/>
    <property type="molecule type" value="Genomic_DNA"/>
</dbReference>
<comment type="caution">
    <text evidence="3">The sequence shown here is derived from an EMBL/GenBank/DDBJ whole genome shotgun (WGS) entry which is preliminary data.</text>
</comment>
<dbReference type="Pfam" id="PF09995">
    <property type="entry name" value="MPAB_Lcp_cat"/>
    <property type="match status" value="1"/>
</dbReference>
<reference evidence="3" key="1">
    <citation type="journal article" date="2020" name="Fungal Divers.">
        <title>Resolving the Mortierellaceae phylogeny through synthesis of multi-gene phylogenetics and phylogenomics.</title>
        <authorList>
            <person name="Vandepol N."/>
            <person name="Liber J."/>
            <person name="Desiro A."/>
            <person name="Na H."/>
            <person name="Kennedy M."/>
            <person name="Barry K."/>
            <person name="Grigoriev I.V."/>
            <person name="Miller A.N."/>
            <person name="O'Donnell K."/>
            <person name="Stajich J.E."/>
            <person name="Bonito G."/>
        </authorList>
    </citation>
    <scope>NUCLEOTIDE SEQUENCE</scope>
    <source>
        <strain evidence="3">NRRL 2769</strain>
    </source>
</reference>
<protein>
    <recommendedName>
        <fullName evidence="2">ER-bound oxygenase mpaB/mpaB'/Rubber oxygenase catalytic domain-containing protein</fullName>
    </recommendedName>
</protein>
<keyword evidence="4" id="KW-1185">Reference proteome</keyword>
<dbReference type="Proteomes" id="UP000703661">
    <property type="component" value="Unassembled WGS sequence"/>
</dbReference>
<evidence type="ECO:0000256" key="1">
    <source>
        <dbReference type="SAM" id="MobiDB-lite"/>
    </source>
</evidence>
<dbReference type="PANTHER" id="PTHR36124:SF1">
    <property type="entry name" value="ER-BOUND OXYGENASE MPAB_MPAB'_RUBBER OXYGENASE CATALYTIC DOMAIN-CONTAINING PROTEIN"/>
    <property type="match status" value="1"/>
</dbReference>
<dbReference type="PANTHER" id="PTHR36124">
    <property type="match status" value="1"/>
</dbReference>
<evidence type="ECO:0000313" key="3">
    <source>
        <dbReference type="EMBL" id="KAG0019728.1"/>
    </source>
</evidence>
<feature type="compositionally biased region" description="Polar residues" evidence="1">
    <location>
        <begin position="294"/>
        <end position="303"/>
    </location>
</feature>
<accession>A0A9P6T2B8</accession>
<dbReference type="InterPro" id="IPR046366">
    <property type="entry name" value="MPAB"/>
</dbReference>
<proteinExistence type="predicted"/>
<dbReference type="AlphaFoldDB" id="A0A9P6T2B8"/>
<gene>
    <name evidence="3" type="ORF">BGZ80_005342</name>
</gene>
<evidence type="ECO:0000313" key="4">
    <source>
        <dbReference type="Proteomes" id="UP000703661"/>
    </source>
</evidence>
<evidence type="ECO:0000259" key="2">
    <source>
        <dbReference type="Pfam" id="PF09995"/>
    </source>
</evidence>
<sequence length="358" mass="40838">MLKKYPDPTLPLRDLEVANEMSHHGIKRAEDTNYLLAEALQSHSRRAARSVIVDEVDPVTGNITTRLRNTTRDTEEKGNVDEEELQERLNDEKRAQAAVERINFIHSHYRILQGDFTHTLAMFAIEPSHWINRFEWRQLTELENNAMLAIWTNFARKIGIEEIPETVQEFRQWVEDYEIKNIKSAPSNRSMADSSIATSQTMVSTPKAKSRVRKLIIALMGPRYRNALGYEEPSRAQVFLSESILWVRGCIVKYLMMPRTVPNLRSAMCATRFEDVEVENIQINSKSSDRNKASQDSSATDSENGCPFTGGVRYVPRLFDLKQLYPRGYKIEELDPAAYFGKGPNTCPVASLDVAPAL</sequence>
<organism evidence="3 4">
    <name type="scientific">Entomortierella chlamydospora</name>
    <dbReference type="NCBI Taxonomy" id="101097"/>
    <lineage>
        <taxon>Eukaryota</taxon>
        <taxon>Fungi</taxon>
        <taxon>Fungi incertae sedis</taxon>
        <taxon>Mucoromycota</taxon>
        <taxon>Mortierellomycotina</taxon>
        <taxon>Mortierellomycetes</taxon>
        <taxon>Mortierellales</taxon>
        <taxon>Mortierellaceae</taxon>
        <taxon>Entomortierella</taxon>
    </lineage>
</organism>
<feature type="region of interest" description="Disordered" evidence="1">
    <location>
        <begin position="284"/>
        <end position="305"/>
    </location>
</feature>
<name>A0A9P6T2B8_9FUNG</name>
<dbReference type="GO" id="GO:0016491">
    <property type="term" value="F:oxidoreductase activity"/>
    <property type="evidence" value="ECO:0007669"/>
    <property type="project" value="InterPro"/>
</dbReference>